<keyword evidence="8 13" id="KW-1133">Transmembrane helix</keyword>
<dbReference type="PANTHER" id="PTHR12591">
    <property type="entry name" value="GLUCOSE-6-PHOSPHATASE"/>
    <property type="match status" value="1"/>
</dbReference>
<name>A0AAV6FRJ9_9TELE</name>
<feature type="domain" description="Phosphatidic acid phosphatase type 2/haloperoxidase" evidence="14">
    <location>
        <begin position="53"/>
        <end position="187"/>
    </location>
</feature>
<organism evidence="15 16">
    <name type="scientific">Alosa alosa</name>
    <name type="common">allis shad</name>
    <dbReference type="NCBI Taxonomy" id="278164"/>
    <lineage>
        <taxon>Eukaryota</taxon>
        <taxon>Metazoa</taxon>
        <taxon>Chordata</taxon>
        <taxon>Craniata</taxon>
        <taxon>Vertebrata</taxon>
        <taxon>Euteleostomi</taxon>
        <taxon>Actinopterygii</taxon>
        <taxon>Neopterygii</taxon>
        <taxon>Teleostei</taxon>
        <taxon>Clupei</taxon>
        <taxon>Clupeiformes</taxon>
        <taxon>Clupeoidei</taxon>
        <taxon>Clupeidae</taxon>
        <taxon>Alosa</taxon>
    </lineage>
</organism>
<evidence type="ECO:0000256" key="6">
    <source>
        <dbReference type="ARBA" id="ARBA00022801"/>
    </source>
</evidence>
<comment type="subcellular location">
    <subcellularLocation>
        <location evidence="1">Endoplasmic reticulum membrane</location>
        <topology evidence="1">Multi-pass membrane protein</topology>
    </subcellularLocation>
</comment>
<dbReference type="SMART" id="SM00014">
    <property type="entry name" value="acidPPc"/>
    <property type="match status" value="1"/>
</dbReference>
<dbReference type="PANTHER" id="PTHR12591:SF2">
    <property type="entry name" value="GLUCOSE-6-PHOSPHATASE 3"/>
    <property type="match status" value="1"/>
</dbReference>
<gene>
    <name evidence="15" type="ORF">AALO_G00281750</name>
</gene>
<dbReference type="Proteomes" id="UP000823561">
    <property type="component" value="Chromosome 22"/>
</dbReference>
<evidence type="ECO:0000313" key="15">
    <source>
        <dbReference type="EMBL" id="KAG5263036.1"/>
    </source>
</evidence>
<dbReference type="Pfam" id="PF01569">
    <property type="entry name" value="PAP2"/>
    <property type="match status" value="1"/>
</dbReference>
<dbReference type="GO" id="GO:0005789">
    <property type="term" value="C:endoplasmic reticulum membrane"/>
    <property type="evidence" value="ECO:0007669"/>
    <property type="project" value="UniProtKB-SubCell"/>
</dbReference>
<dbReference type="InterPro" id="IPR016275">
    <property type="entry name" value="Glucose-6-phosphatase"/>
</dbReference>
<evidence type="ECO:0000256" key="4">
    <source>
        <dbReference type="ARBA" id="ARBA00022432"/>
    </source>
</evidence>
<feature type="binding site" evidence="12">
    <location>
        <position position="79"/>
    </location>
    <ligand>
        <name>substrate</name>
    </ligand>
</feature>
<evidence type="ECO:0000313" key="16">
    <source>
        <dbReference type="Proteomes" id="UP000823561"/>
    </source>
</evidence>
<evidence type="ECO:0000259" key="14">
    <source>
        <dbReference type="SMART" id="SM00014"/>
    </source>
</evidence>
<feature type="transmembrane region" description="Helical" evidence="13">
    <location>
        <begin position="145"/>
        <end position="164"/>
    </location>
</feature>
<sequence>MDAVHTQGIWIAESLQLSTKQYEHIWLFASHMGDPKAAFLLIFPLTYFVSRQTGVAVVWVAAISEWLNLVFKWILFGERPYWWIKESGLFEKNPPQLQQFPSTCETGPGSPSGHAMITAAVWWVMVSTLASEIHTRTGSKVVASLPYLIYVLLLAVIGLSRIFILAHFPHQVIAGFLTGIVLGVYLSRSIPKSQSLLFYLRISMGILVGTLVLHTALEKAGIPLSWSVALAKKWCAHAEWVRLDTNPFSSIVRASGALTGLGLAQSWKPGGWSLSWAPRALCVALSAMALHHINRVNLPMDYPVLFYTLFFVKYTLVPQVVILFIPGVVHFLTAKAKRD</sequence>
<dbReference type="FunFam" id="1.20.144.10:FF:000018">
    <property type="entry name" value="Glucose-6-phosphatase"/>
    <property type="match status" value="1"/>
</dbReference>
<accession>A0AAV6FRJ9</accession>
<evidence type="ECO:0000256" key="1">
    <source>
        <dbReference type="ARBA" id="ARBA00004477"/>
    </source>
</evidence>
<comment type="caution">
    <text evidence="15">The sequence shown here is derived from an EMBL/GenBank/DDBJ whole genome shotgun (WGS) entry which is preliminary data.</text>
</comment>
<keyword evidence="16" id="KW-1185">Reference proteome</keyword>
<feature type="active site" description="Nucleophile" evidence="11">
    <location>
        <position position="167"/>
    </location>
</feature>
<feature type="binding site" evidence="12">
    <location>
        <position position="161"/>
    </location>
    <ligand>
        <name>substrate</name>
    </ligand>
</feature>
<keyword evidence="4 10" id="KW-0312">Gluconeogenesis</keyword>
<evidence type="ECO:0000256" key="10">
    <source>
        <dbReference type="PIRNR" id="PIRNR000905"/>
    </source>
</evidence>
<proteinExistence type="inferred from homology"/>
<evidence type="ECO:0000256" key="2">
    <source>
        <dbReference type="ARBA" id="ARBA00004742"/>
    </source>
</evidence>
<evidence type="ECO:0000256" key="12">
    <source>
        <dbReference type="PIRSR" id="PIRSR000905-2"/>
    </source>
</evidence>
<evidence type="ECO:0000256" key="5">
    <source>
        <dbReference type="ARBA" id="ARBA00022692"/>
    </source>
</evidence>
<feature type="transmembrane region" description="Helical" evidence="13">
    <location>
        <begin position="170"/>
        <end position="186"/>
    </location>
</feature>
<keyword evidence="5 13" id="KW-0812">Transmembrane</keyword>
<dbReference type="InterPro" id="IPR000326">
    <property type="entry name" value="PAP2/HPO"/>
</dbReference>
<keyword evidence="9 10" id="KW-0472">Membrane</keyword>
<comment type="pathway">
    <text evidence="2 10">Carbohydrate biosynthesis; gluconeogenesis.</text>
</comment>
<feature type="transmembrane region" description="Helical" evidence="13">
    <location>
        <begin position="305"/>
        <end position="332"/>
    </location>
</feature>
<comment type="similarity">
    <text evidence="3 10">Belongs to the glucose-6-phosphatase family.</text>
</comment>
<dbReference type="Gene3D" id="1.20.144.10">
    <property type="entry name" value="Phosphatidic acid phosphatase type 2/haloperoxidase"/>
    <property type="match status" value="1"/>
</dbReference>
<evidence type="ECO:0000256" key="9">
    <source>
        <dbReference type="ARBA" id="ARBA00023136"/>
    </source>
</evidence>
<dbReference type="GO" id="GO:0004346">
    <property type="term" value="F:glucose-6-phosphatase activity"/>
    <property type="evidence" value="ECO:0007669"/>
    <property type="project" value="UniProtKB-EC"/>
</dbReference>
<feature type="active site" description="Proton donor" evidence="11">
    <location>
        <position position="114"/>
    </location>
</feature>
<dbReference type="EMBL" id="JADWDJ010000022">
    <property type="protein sequence ID" value="KAG5263036.1"/>
    <property type="molecule type" value="Genomic_DNA"/>
</dbReference>
<evidence type="ECO:0000256" key="11">
    <source>
        <dbReference type="PIRSR" id="PIRSR000905-1"/>
    </source>
</evidence>
<evidence type="ECO:0000256" key="13">
    <source>
        <dbReference type="SAM" id="Phobius"/>
    </source>
</evidence>
<keyword evidence="7 10" id="KW-0256">Endoplasmic reticulum</keyword>
<dbReference type="SUPFAM" id="SSF48317">
    <property type="entry name" value="Acid phosphatase/Vanadium-dependent haloperoxidase"/>
    <property type="match status" value="1"/>
</dbReference>
<dbReference type="GO" id="GO:0006094">
    <property type="term" value="P:gluconeogenesis"/>
    <property type="evidence" value="ECO:0007669"/>
    <property type="project" value="UniProtKB-UniRule"/>
</dbReference>
<dbReference type="InterPro" id="IPR036938">
    <property type="entry name" value="PAP2/HPO_sf"/>
</dbReference>
<dbReference type="PIRSF" id="PIRSF000905">
    <property type="entry name" value="Glucose-6-phosphatase"/>
    <property type="match status" value="1"/>
</dbReference>
<reference evidence="15" key="1">
    <citation type="submission" date="2020-10" db="EMBL/GenBank/DDBJ databases">
        <title>Chromosome-scale genome assembly of the Allis shad, Alosa alosa.</title>
        <authorList>
            <person name="Margot Z."/>
            <person name="Christophe K."/>
            <person name="Cabau C."/>
            <person name="Louis A."/>
            <person name="Berthelot C."/>
            <person name="Parey E."/>
            <person name="Roest Crollius H."/>
            <person name="Montfort J."/>
            <person name="Robinson-Rechavi M."/>
            <person name="Bucao C."/>
            <person name="Bouchez O."/>
            <person name="Gislard M."/>
            <person name="Lluch J."/>
            <person name="Milhes M."/>
            <person name="Lampietro C."/>
            <person name="Lopez Roques C."/>
            <person name="Donnadieu C."/>
            <person name="Braasch I."/>
            <person name="Desvignes T."/>
            <person name="Postlethwait J."/>
            <person name="Bobe J."/>
            <person name="Guiguen Y."/>
        </authorList>
    </citation>
    <scope>NUCLEOTIDE SEQUENCE</scope>
    <source>
        <strain evidence="15">M-15738</strain>
        <tissue evidence="15">Blood</tissue>
    </source>
</reference>
<dbReference type="EC" id="3.1.3.9" evidence="10"/>
<feature type="transmembrane region" description="Helical" evidence="13">
    <location>
        <begin position="115"/>
        <end position="133"/>
    </location>
</feature>
<evidence type="ECO:0000256" key="3">
    <source>
        <dbReference type="ARBA" id="ARBA00009266"/>
    </source>
</evidence>
<evidence type="ECO:0000256" key="7">
    <source>
        <dbReference type="ARBA" id="ARBA00022824"/>
    </source>
</evidence>
<feature type="transmembrane region" description="Helical" evidence="13">
    <location>
        <begin position="198"/>
        <end position="217"/>
    </location>
</feature>
<dbReference type="AlphaFoldDB" id="A0AAV6FRJ9"/>
<protein>
    <recommendedName>
        <fullName evidence="10">Glucose-6-phosphatase</fullName>
        <ecNumber evidence="10">3.1.3.9</ecNumber>
    </recommendedName>
</protein>
<feature type="transmembrane region" description="Helical" evidence="13">
    <location>
        <begin position="56"/>
        <end position="76"/>
    </location>
</feature>
<dbReference type="GO" id="GO:0051156">
    <property type="term" value="P:glucose 6-phosphate metabolic process"/>
    <property type="evidence" value="ECO:0007669"/>
    <property type="project" value="TreeGrafter"/>
</dbReference>
<evidence type="ECO:0000256" key="8">
    <source>
        <dbReference type="ARBA" id="ARBA00022989"/>
    </source>
</evidence>
<keyword evidence="6 10" id="KW-0378">Hydrolase</keyword>